<dbReference type="Proteomes" id="UP001523565">
    <property type="component" value="Unassembled WGS sequence"/>
</dbReference>
<name>A0ABT1EG89_9FIRM</name>
<keyword evidence="1" id="KW-0732">Signal</keyword>
<feature type="chain" id="PRO_5046662908" description="Lipoprotein" evidence="1">
    <location>
        <begin position="27"/>
        <end position="166"/>
    </location>
</feature>
<protein>
    <recommendedName>
        <fullName evidence="4">Lipoprotein</fullName>
    </recommendedName>
</protein>
<proteinExistence type="predicted"/>
<evidence type="ECO:0000313" key="2">
    <source>
        <dbReference type="EMBL" id="MCP1109719.1"/>
    </source>
</evidence>
<dbReference type="RefSeq" id="WP_262068594.1">
    <property type="nucleotide sequence ID" value="NZ_JAMXOC010000005.1"/>
</dbReference>
<dbReference type="EMBL" id="JAMZFV010000005">
    <property type="protein sequence ID" value="MCP1109719.1"/>
    <property type="molecule type" value="Genomic_DNA"/>
</dbReference>
<comment type="caution">
    <text evidence="2">The sequence shown here is derived from an EMBL/GenBank/DDBJ whole genome shotgun (WGS) entry which is preliminary data.</text>
</comment>
<sequence length="166" mass="17918">MIRKITLASIVLLLLAALLSECGISAEQPVSGDMSLTDRPVFSVSPDTFSDSVLDGTGFIPVEVSKGTIIQFEESQMGIVLTAMISNEKITTVVFQVQGKTISSDEVEAYLTKLNEVIQILLPENEISILESLFFEAQSAELSEGVISSTVEKNDLTIMITPADTE</sequence>
<keyword evidence="3" id="KW-1185">Reference proteome</keyword>
<organism evidence="2 3">
    <name type="scientific">Ohessyouella blattaphilus</name>
    <dbReference type="NCBI Taxonomy" id="2949333"/>
    <lineage>
        <taxon>Bacteria</taxon>
        <taxon>Bacillati</taxon>
        <taxon>Bacillota</taxon>
        <taxon>Clostridia</taxon>
        <taxon>Lachnospirales</taxon>
        <taxon>Lachnospiraceae</taxon>
        <taxon>Ohessyouella</taxon>
    </lineage>
</organism>
<evidence type="ECO:0000256" key="1">
    <source>
        <dbReference type="SAM" id="SignalP"/>
    </source>
</evidence>
<accession>A0ABT1EG89</accession>
<gene>
    <name evidence="2" type="ORF">NK118_05560</name>
</gene>
<evidence type="ECO:0008006" key="4">
    <source>
        <dbReference type="Google" id="ProtNLM"/>
    </source>
</evidence>
<evidence type="ECO:0000313" key="3">
    <source>
        <dbReference type="Proteomes" id="UP001523565"/>
    </source>
</evidence>
<feature type="signal peptide" evidence="1">
    <location>
        <begin position="1"/>
        <end position="26"/>
    </location>
</feature>
<reference evidence="2 3" key="1">
    <citation type="journal article" date="2022" name="Genome Biol. Evol.">
        <title>Host diet, physiology and behaviors set the stage for Lachnospiraceae cladogenesis.</title>
        <authorList>
            <person name="Vera-Ponce De Leon A."/>
            <person name="Schneider M."/>
            <person name="Jahnes B.C."/>
            <person name="Sadowski V."/>
            <person name="Camuy-Velez L.A."/>
            <person name="Duan J."/>
            <person name="Sabree Z.L."/>
        </authorList>
    </citation>
    <scope>NUCLEOTIDE SEQUENCE [LARGE SCALE GENOMIC DNA]</scope>
    <source>
        <strain evidence="2 3">PAL227</strain>
    </source>
</reference>